<evidence type="ECO:0000313" key="4">
    <source>
        <dbReference type="Proteomes" id="UP000664203"/>
    </source>
</evidence>
<protein>
    <submittedName>
        <fullName evidence="3">Uncharacterized protein</fullName>
    </submittedName>
</protein>
<dbReference type="Proteomes" id="UP000664203">
    <property type="component" value="Unassembled WGS sequence"/>
</dbReference>
<organism evidence="3 4">
    <name type="scientific">Alectoria fallacina</name>
    <dbReference type="NCBI Taxonomy" id="1903189"/>
    <lineage>
        <taxon>Eukaryota</taxon>
        <taxon>Fungi</taxon>
        <taxon>Dikarya</taxon>
        <taxon>Ascomycota</taxon>
        <taxon>Pezizomycotina</taxon>
        <taxon>Lecanoromycetes</taxon>
        <taxon>OSLEUM clade</taxon>
        <taxon>Lecanoromycetidae</taxon>
        <taxon>Lecanorales</taxon>
        <taxon>Lecanorineae</taxon>
        <taxon>Parmeliaceae</taxon>
        <taxon>Alectoria</taxon>
    </lineage>
</organism>
<evidence type="ECO:0000313" key="3">
    <source>
        <dbReference type="EMBL" id="CAF9918190.1"/>
    </source>
</evidence>
<reference evidence="3" key="1">
    <citation type="submission" date="2021-03" db="EMBL/GenBank/DDBJ databases">
        <authorList>
            <person name="Tagirdzhanova G."/>
        </authorList>
    </citation>
    <scope>NUCLEOTIDE SEQUENCE</scope>
</reference>
<name>A0A8H3IEV3_9LECA</name>
<gene>
    <name evidence="3" type="ORF">ALECFALPRED_000583</name>
</gene>
<keyword evidence="2" id="KW-0812">Transmembrane</keyword>
<dbReference type="EMBL" id="CAJPDR010000109">
    <property type="protein sequence ID" value="CAF9918190.1"/>
    <property type="molecule type" value="Genomic_DNA"/>
</dbReference>
<feature type="region of interest" description="Disordered" evidence="1">
    <location>
        <begin position="289"/>
        <end position="324"/>
    </location>
</feature>
<keyword evidence="4" id="KW-1185">Reference proteome</keyword>
<accession>A0A8H3IEV3</accession>
<dbReference type="OrthoDB" id="5348783at2759"/>
<evidence type="ECO:0000256" key="2">
    <source>
        <dbReference type="SAM" id="Phobius"/>
    </source>
</evidence>
<keyword evidence="2" id="KW-1133">Transmembrane helix</keyword>
<keyword evidence="2" id="KW-0472">Membrane</keyword>
<feature type="transmembrane region" description="Helical" evidence="2">
    <location>
        <begin position="261"/>
        <end position="280"/>
    </location>
</feature>
<dbReference type="AlphaFoldDB" id="A0A8H3IEV3"/>
<evidence type="ECO:0000256" key="1">
    <source>
        <dbReference type="SAM" id="MobiDB-lite"/>
    </source>
</evidence>
<proteinExistence type="predicted"/>
<comment type="caution">
    <text evidence="3">The sequence shown here is derived from an EMBL/GenBank/DDBJ whole genome shotgun (WGS) entry which is preliminary data.</text>
</comment>
<sequence>MSPTTQSRPVRTLYPSPKEDVDAYLAAIRLASSIRNLMDAHKVAVDGQGIAANADSYGRHHPVFPPAPSASLAPVPILNQTSSANLTSNTTKPGFVHPRGIQPSSTRYVITANTSISAALKFLKQHHGHLPPSDPPMSFGIGPDIEGAAAAAPAGVKPAPPMTTEAASKAAKRNHGHMLVPNSGVPLQCQPYATNAGIKNNTLAVCPFVAKRSTSSTLDLASRQLHSRNVSDSPVLAIRDAAICDAPTGFDQRIACGLYDWWLVIAFLVLFSVVGLAWTIKRKYASRRVDEEDGNATWPRHSNDLSTTSSKARPKPRDSKVYTNSAAAKLRQKVRRAHEEDGGLDEELSTRQYEAVAWRSPSFRAARANVKESVEHDARPVGGMPEVTAEPPHYCVFELLAPDYGDI</sequence>